<proteinExistence type="predicted"/>
<organism evidence="1 2">
    <name type="scientific">Microbacterium radiodurans</name>
    <dbReference type="NCBI Taxonomy" id="661398"/>
    <lineage>
        <taxon>Bacteria</taxon>
        <taxon>Bacillati</taxon>
        <taxon>Actinomycetota</taxon>
        <taxon>Actinomycetes</taxon>
        <taxon>Micrococcales</taxon>
        <taxon>Microbacteriaceae</taxon>
        <taxon>Microbacterium</taxon>
    </lineage>
</organism>
<dbReference type="RefSeq" id="WP_150419078.1">
    <property type="nucleotide sequence ID" value="NZ_VYRZ01000002.1"/>
</dbReference>
<name>A0A5J5IR51_9MICO</name>
<dbReference type="OrthoDB" id="9921607at2"/>
<reference evidence="2" key="1">
    <citation type="submission" date="2019-09" db="EMBL/GenBank/DDBJ databases">
        <title>Mumia zhuanghuii sp. nov. isolated from the intestinal contents of plateau pika (Ochotona curzoniae) in the Qinghai-Tibet plateau of China.</title>
        <authorList>
            <person name="Tian Z."/>
        </authorList>
    </citation>
    <scope>NUCLEOTIDE SEQUENCE [LARGE SCALE GENOMIC DNA]</scope>
    <source>
        <strain evidence="2">DSM 25564</strain>
    </source>
</reference>
<dbReference type="EMBL" id="VYRZ01000002">
    <property type="protein sequence ID" value="KAA9086909.1"/>
    <property type="molecule type" value="Genomic_DNA"/>
</dbReference>
<keyword evidence="2" id="KW-1185">Reference proteome</keyword>
<dbReference type="Proteomes" id="UP000327039">
    <property type="component" value="Unassembled WGS sequence"/>
</dbReference>
<dbReference type="AlphaFoldDB" id="A0A5J5IR51"/>
<gene>
    <name evidence="1" type="ORF">F6B42_07955</name>
</gene>
<evidence type="ECO:0000313" key="2">
    <source>
        <dbReference type="Proteomes" id="UP000327039"/>
    </source>
</evidence>
<evidence type="ECO:0000313" key="1">
    <source>
        <dbReference type="EMBL" id="KAA9086909.1"/>
    </source>
</evidence>
<sequence>MNAVVQRRPEVASARPAIPEQTALGRPTLAQRVALRIALQLIVWSAKRGASSAPEVAYRREQLAAREARERHWERAYLLTPFR</sequence>
<comment type="caution">
    <text evidence="1">The sequence shown here is derived from an EMBL/GenBank/DDBJ whole genome shotgun (WGS) entry which is preliminary data.</text>
</comment>
<accession>A0A5J5IR51</accession>
<protein>
    <submittedName>
        <fullName evidence="1">Uncharacterized protein</fullName>
    </submittedName>
</protein>